<keyword evidence="1" id="KW-0472">Membrane</keyword>
<evidence type="ECO:0000313" key="2">
    <source>
        <dbReference type="EMBL" id="KAL2716472.1"/>
    </source>
</evidence>
<proteinExistence type="predicted"/>
<dbReference type="Proteomes" id="UP001607302">
    <property type="component" value="Unassembled WGS sequence"/>
</dbReference>
<reference evidence="2 3" key="1">
    <citation type="journal article" date="2024" name="Ann. Entomol. Soc. Am.">
        <title>Genomic analyses of the southern and eastern yellowjacket wasps (Hymenoptera: Vespidae) reveal evolutionary signatures of social life.</title>
        <authorList>
            <person name="Catto M.A."/>
            <person name="Caine P.B."/>
            <person name="Orr S.E."/>
            <person name="Hunt B.G."/>
            <person name="Goodisman M.A.D."/>
        </authorList>
    </citation>
    <scope>NUCLEOTIDE SEQUENCE [LARGE SCALE GENOMIC DNA]</scope>
    <source>
        <strain evidence="2">233</strain>
        <tissue evidence="2">Head and thorax</tissue>
    </source>
</reference>
<feature type="transmembrane region" description="Helical" evidence="1">
    <location>
        <begin position="70"/>
        <end position="92"/>
    </location>
</feature>
<dbReference type="EMBL" id="JAUDFV010000154">
    <property type="protein sequence ID" value="KAL2716472.1"/>
    <property type="molecule type" value="Genomic_DNA"/>
</dbReference>
<protein>
    <submittedName>
        <fullName evidence="2">Uncharacterized protein</fullName>
    </submittedName>
</protein>
<comment type="caution">
    <text evidence="2">The sequence shown here is derived from an EMBL/GenBank/DDBJ whole genome shotgun (WGS) entry which is preliminary data.</text>
</comment>
<name>A0ABD2A7G3_VESSQ</name>
<evidence type="ECO:0000313" key="3">
    <source>
        <dbReference type="Proteomes" id="UP001607302"/>
    </source>
</evidence>
<keyword evidence="1" id="KW-1133">Transmembrane helix</keyword>
<gene>
    <name evidence="2" type="ORF">V1478_014148</name>
</gene>
<evidence type="ECO:0000256" key="1">
    <source>
        <dbReference type="SAM" id="Phobius"/>
    </source>
</evidence>
<sequence>MTTMRQRNEYDTRKTVLPKRRQRPTWFNIAVEQQISISLVRSRAYCTRRKKQIQMYNRDIQIVASYYDDLIIVISIILYCCLLTSSNDYFLFFKGHMSVRNDDTTTTKKQSYDHVSPSYLRAFRQEDEEDEEEEEEEEEEGC</sequence>
<keyword evidence="3" id="KW-1185">Reference proteome</keyword>
<organism evidence="2 3">
    <name type="scientific">Vespula squamosa</name>
    <name type="common">Southern yellow jacket</name>
    <name type="synonym">Wasp</name>
    <dbReference type="NCBI Taxonomy" id="30214"/>
    <lineage>
        <taxon>Eukaryota</taxon>
        <taxon>Metazoa</taxon>
        <taxon>Ecdysozoa</taxon>
        <taxon>Arthropoda</taxon>
        <taxon>Hexapoda</taxon>
        <taxon>Insecta</taxon>
        <taxon>Pterygota</taxon>
        <taxon>Neoptera</taxon>
        <taxon>Endopterygota</taxon>
        <taxon>Hymenoptera</taxon>
        <taxon>Apocrita</taxon>
        <taxon>Aculeata</taxon>
        <taxon>Vespoidea</taxon>
        <taxon>Vespidae</taxon>
        <taxon>Vespinae</taxon>
        <taxon>Vespula</taxon>
    </lineage>
</organism>
<dbReference type="AlphaFoldDB" id="A0ABD2A7G3"/>
<keyword evidence="1" id="KW-0812">Transmembrane</keyword>
<accession>A0ABD2A7G3</accession>